<keyword evidence="2" id="KW-1185">Reference proteome</keyword>
<accession>A0ABW3IXU9</accession>
<dbReference type="Proteomes" id="UP001597108">
    <property type="component" value="Unassembled WGS sequence"/>
</dbReference>
<dbReference type="RefSeq" id="WP_386078444.1">
    <property type="nucleotide sequence ID" value="NZ_JBHTJT010000055.1"/>
</dbReference>
<protein>
    <submittedName>
        <fullName evidence="1">Uncharacterized protein</fullName>
    </submittedName>
</protein>
<comment type="caution">
    <text evidence="1">The sequence shown here is derived from an EMBL/GenBank/DDBJ whole genome shotgun (WGS) entry which is preliminary data.</text>
</comment>
<proteinExistence type="predicted"/>
<evidence type="ECO:0000313" key="1">
    <source>
        <dbReference type="EMBL" id="MFD0982460.1"/>
    </source>
</evidence>
<name>A0ABW3IXU9_9RHOB</name>
<sequence length="199" mass="22631">MDEIHDGVDGWHCLSTSSDWERWLKATIPHDWNREVKRRLVSNLKHTLVGLEMKAGLIQPQQDSRTTSRSVLFEPYFQVMTFEFCVGTFSVCEGLGSAFHLANAGGDAERRVGVDQWKAALVAHFDPTHDRELERHVSQVKVIRDKMHQDRLGARENIDWHDFGYDGAFIPAKQALECILMTNSDKVPGNTNLIDLATE</sequence>
<evidence type="ECO:0000313" key="2">
    <source>
        <dbReference type="Proteomes" id="UP001597108"/>
    </source>
</evidence>
<organism evidence="1 2">
    <name type="scientific">Tropicimonas aquimaris</name>
    <dbReference type="NCBI Taxonomy" id="914152"/>
    <lineage>
        <taxon>Bacteria</taxon>
        <taxon>Pseudomonadati</taxon>
        <taxon>Pseudomonadota</taxon>
        <taxon>Alphaproteobacteria</taxon>
        <taxon>Rhodobacterales</taxon>
        <taxon>Roseobacteraceae</taxon>
        <taxon>Tropicimonas</taxon>
    </lineage>
</organism>
<reference evidence="2" key="1">
    <citation type="journal article" date="2019" name="Int. J. Syst. Evol. Microbiol.">
        <title>The Global Catalogue of Microorganisms (GCM) 10K type strain sequencing project: providing services to taxonomists for standard genome sequencing and annotation.</title>
        <authorList>
            <consortium name="The Broad Institute Genomics Platform"/>
            <consortium name="The Broad Institute Genome Sequencing Center for Infectious Disease"/>
            <person name="Wu L."/>
            <person name="Ma J."/>
        </authorList>
    </citation>
    <scope>NUCLEOTIDE SEQUENCE [LARGE SCALE GENOMIC DNA]</scope>
    <source>
        <strain evidence="2">CCUG 60524</strain>
    </source>
</reference>
<gene>
    <name evidence="1" type="ORF">ACFQ2S_22735</name>
</gene>
<dbReference type="EMBL" id="JBHTJT010000055">
    <property type="protein sequence ID" value="MFD0982460.1"/>
    <property type="molecule type" value="Genomic_DNA"/>
</dbReference>